<organism evidence="1 2">
    <name type="scientific">Streptomyces lincolnensis</name>
    <dbReference type="NCBI Taxonomy" id="1915"/>
    <lineage>
        <taxon>Bacteria</taxon>
        <taxon>Bacillati</taxon>
        <taxon>Actinomycetota</taxon>
        <taxon>Actinomycetes</taxon>
        <taxon>Kitasatosporales</taxon>
        <taxon>Streptomycetaceae</taxon>
        <taxon>Streptomyces</taxon>
    </lineage>
</organism>
<accession>A0A1B1MCN2</accession>
<name>A0A1B1MCN2_STRLN</name>
<dbReference type="KEGG" id="sls:SLINC_4117"/>
<evidence type="ECO:0000313" key="1">
    <source>
        <dbReference type="EMBL" id="ANS66341.1"/>
    </source>
</evidence>
<evidence type="ECO:0000313" key="2">
    <source>
        <dbReference type="Proteomes" id="UP000092598"/>
    </source>
</evidence>
<reference evidence="1 2" key="1">
    <citation type="submission" date="2016-07" db="EMBL/GenBank/DDBJ databases">
        <title>Enhancement of antibiotic productionsby engineered nitrateutilization in actinobacteria.</title>
        <authorList>
            <person name="Meng S.C."/>
        </authorList>
    </citation>
    <scope>NUCLEOTIDE SEQUENCE [LARGE SCALE GENOMIC DNA]</scope>
    <source>
        <strain evidence="1 2">NRRL 2936</strain>
    </source>
</reference>
<dbReference type="EMBL" id="CP016438">
    <property type="protein sequence ID" value="ANS66341.1"/>
    <property type="molecule type" value="Genomic_DNA"/>
</dbReference>
<sequence length="143" mass="14891">MSTDLSPPLALARRLRRVNRPMVAALTATALIRPLFSVTGLSDALGRPVTALVLTAVIALTWILAVGLTRVPEPLLTLVAVGVAYALAVLIGSAVLSPLLDGELRGPAAKPYAIVPLFVVNALWGAFCGVCAMGVRRLRGTGR</sequence>
<dbReference type="Proteomes" id="UP000092598">
    <property type="component" value="Chromosome"/>
</dbReference>
<dbReference type="OrthoDB" id="2898516at2"/>
<protein>
    <submittedName>
        <fullName evidence="1">Uncharacterized protein</fullName>
    </submittedName>
</protein>
<proteinExistence type="predicted"/>
<dbReference type="RefSeq" id="WP_067435747.1">
    <property type="nucleotide sequence ID" value="NZ_CP016438.1"/>
</dbReference>
<dbReference type="AlphaFoldDB" id="A0A1B1MCN2"/>
<gene>
    <name evidence="1" type="ORF">SLINC_4117</name>
</gene>
<dbReference type="STRING" id="1915.SLINC_4117"/>
<keyword evidence="2" id="KW-1185">Reference proteome</keyword>